<organism evidence="1 2">
    <name type="scientific">Helianthus annuus</name>
    <name type="common">Common sunflower</name>
    <dbReference type="NCBI Taxonomy" id="4232"/>
    <lineage>
        <taxon>Eukaryota</taxon>
        <taxon>Viridiplantae</taxon>
        <taxon>Streptophyta</taxon>
        <taxon>Embryophyta</taxon>
        <taxon>Tracheophyta</taxon>
        <taxon>Spermatophyta</taxon>
        <taxon>Magnoliopsida</taxon>
        <taxon>eudicotyledons</taxon>
        <taxon>Gunneridae</taxon>
        <taxon>Pentapetalae</taxon>
        <taxon>asterids</taxon>
        <taxon>campanulids</taxon>
        <taxon>Asterales</taxon>
        <taxon>Asteraceae</taxon>
        <taxon>Asteroideae</taxon>
        <taxon>Heliantheae alliance</taxon>
        <taxon>Heliantheae</taxon>
        <taxon>Helianthus</taxon>
    </lineage>
</organism>
<proteinExistence type="predicted"/>
<keyword evidence="2" id="KW-1185">Reference proteome</keyword>
<dbReference type="Proteomes" id="UP000215914">
    <property type="component" value="Unassembled WGS sequence"/>
</dbReference>
<protein>
    <submittedName>
        <fullName evidence="1">Uncharacterized protein</fullName>
    </submittedName>
</protein>
<dbReference type="Gramene" id="mRNA:HanXRQr2_Chr03g0099701">
    <property type="protein sequence ID" value="mRNA:HanXRQr2_Chr03g0099701"/>
    <property type="gene ID" value="HanXRQr2_Chr03g0099701"/>
</dbReference>
<evidence type="ECO:0000313" key="2">
    <source>
        <dbReference type="Proteomes" id="UP000215914"/>
    </source>
</evidence>
<name>A0A9K3JED5_HELAN</name>
<dbReference type="AlphaFoldDB" id="A0A9K3JED5"/>
<reference evidence="1" key="1">
    <citation type="journal article" date="2017" name="Nature">
        <title>The sunflower genome provides insights into oil metabolism, flowering and Asterid evolution.</title>
        <authorList>
            <person name="Badouin H."/>
            <person name="Gouzy J."/>
            <person name="Grassa C.J."/>
            <person name="Murat F."/>
            <person name="Staton S.E."/>
            <person name="Cottret L."/>
            <person name="Lelandais-Briere C."/>
            <person name="Owens G.L."/>
            <person name="Carrere S."/>
            <person name="Mayjonade B."/>
            <person name="Legrand L."/>
            <person name="Gill N."/>
            <person name="Kane N.C."/>
            <person name="Bowers J.E."/>
            <person name="Hubner S."/>
            <person name="Bellec A."/>
            <person name="Berard A."/>
            <person name="Berges H."/>
            <person name="Blanchet N."/>
            <person name="Boniface M.C."/>
            <person name="Brunel D."/>
            <person name="Catrice O."/>
            <person name="Chaidir N."/>
            <person name="Claudel C."/>
            <person name="Donnadieu C."/>
            <person name="Faraut T."/>
            <person name="Fievet G."/>
            <person name="Helmstetter N."/>
            <person name="King M."/>
            <person name="Knapp S.J."/>
            <person name="Lai Z."/>
            <person name="Le Paslier M.C."/>
            <person name="Lippi Y."/>
            <person name="Lorenzon L."/>
            <person name="Mandel J.R."/>
            <person name="Marage G."/>
            <person name="Marchand G."/>
            <person name="Marquand E."/>
            <person name="Bret-Mestries E."/>
            <person name="Morien E."/>
            <person name="Nambeesan S."/>
            <person name="Nguyen T."/>
            <person name="Pegot-Espagnet P."/>
            <person name="Pouilly N."/>
            <person name="Raftis F."/>
            <person name="Sallet E."/>
            <person name="Schiex T."/>
            <person name="Thomas J."/>
            <person name="Vandecasteele C."/>
            <person name="Vares D."/>
            <person name="Vear F."/>
            <person name="Vautrin S."/>
            <person name="Crespi M."/>
            <person name="Mangin B."/>
            <person name="Burke J.M."/>
            <person name="Salse J."/>
            <person name="Munos S."/>
            <person name="Vincourt P."/>
            <person name="Rieseberg L.H."/>
            <person name="Langlade N.B."/>
        </authorList>
    </citation>
    <scope>NUCLEOTIDE SEQUENCE</scope>
    <source>
        <tissue evidence="1">Leaves</tissue>
    </source>
</reference>
<reference evidence="1" key="2">
    <citation type="submission" date="2020-06" db="EMBL/GenBank/DDBJ databases">
        <title>Helianthus annuus Genome sequencing and assembly Release 2.</title>
        <authorList>
            <person name="Gouzy J."/>
            <person name="Langlade N."/>
            <person name="Munos S."/>
        </authorList>
    </citation>
    <scope>NUCLEOTIDE SEQUENCE</scope>
    <source>
        <tissue evidence="1">Leaves</tissue>
    </source>
</reference>
<evidence type="ECO:0000313" key="1">
    <source>
        <dbReference type="EMBL" id="KAF5813539.1"/>
    </source>
</evidence>
<gene>
    <name evidence="1" type="ORF">HanXRQr2_Chr03g0099701</name>
</gene>
<comment type="caution">
    <text evidence="1">The sequence shown here is derived from an EMBL/GenBank/DDBJ whole genome shotgun (WGS) entry which is preliminary data.</text>
</comment>
<accession>A0A9K3JED5</accession>
<dbReference type="EMBL" id="MNCJ02000318">
    <property type="protein sequence ID" value="KAF5813539.1"/>
    <property type="molecule type" value="Genomic_DNA"/>
</dbReference>
<sequence length="44" mass="4720">MVGSSLFISLYPIWPAKSYHHWSGFGLKLVESRGGGVKGVIGLS</sequence>